<dbReference type="AlphaFoldDB" id="A0A1I4C666"/>
<dbReference type="InterPro" id="IPR006521">
    <property type="entry name" value="Tail_protein_I"/>
</dbReference>
<accession>A0A1I4C666</accession>
<name>A0A1I4C666_9RHOB</name>
<dbReference type="NCBIfam" id="TIGR01634">
    <property type="entry name" value="tail_P2_I"/>
    <property type="match status" value="1"/>
</dbReference>
<gene>
    <name evidence="1" type="ORF">SAMN04488036_10282</name>
</gene>
<dbReference type="OrthoDB" id="90759at2"/>
<protein>
    <submittedName>
        <fullName evidence="1">Phage tail protein, P2 protein I family</fullName>
    </submittedName>
</protein>
<dbReference type="Proteomes" id="UP000198851">
    <property type="component" value="Unassembled WGS sequence"/>
</dbReference>
<dbReference type="Pfam" id="PF09684">
    <property type="entry name" value="Tail_P2_I"/>
    <property type="match status" value="1"/>
</dbReference>
<organism evidence="1 2">
    <name type="scientific">Shimia haliotis</name>
    <dbReference type="NCBI Taxonomy" id="1280847"/>
    <lineage>
        <taxon>Bacteria</taxon>
        <taxon>Pseudomonadati</taxon>
        <taxon>Pseudomonadota</taxon>
        <taxon>Alphaproteobacteria</taxon>
        <taxon>Rhodobacterales</taxon>
        <taxon>Roseobacteraceae</taxon>
    </lineage>
</organism>
<keyword evidence="2" id="KW-1185">Reference proteome</keyword>
<dbReference type="EMBL" id="FOSZ01000002">
    <property type="protein sequence ID" value="SFK76602.1"/>
    <property type="molecule type" value="Genomic_DNA"/>
</dbReference>
<evidence type="ECO:0000313" key="2">
    <source>
        <dbReference type="Proteomes" id="UP000198851"/>
    </source>
</evidence>
<dbReference type="STRING" id="1280847.SAMN04488036_10282"/>
<proteinExistence type="predicted"/>
<sequence>MMAQDTLLPDNRTSFEEATDLTGARIADLPIGLRELIQPAAVPAPHLPWLAWGLSVDLWDKDWPEEKKRARTARSLPFHAIKGTQTAIAEALAVMGAEARRFIVPPAKTYLSKALTETERAAYLDRFAQLRIYPFVARGVSGRNTRFLSAPDGPGTAFAGPNNPVSITESKYIRTAKLFDRGAETDLTVRSVTPERVGEANAISYDEVVLAPKPTAAIHLGAAPKPKAFLIDDIGVRQRIVRIPRDETYSYRLGREQYTTVLPKGDLIDLRPQQVAEQHPQQATSLFPGGAGQCVSGAYLPETIAWQHLYDRWHIHDPDRVLDERKRSTHLGYTRLGMPPYTAEVLTRIKGKRHPRTAGRFVNGYVVAASTKPVADARAAVMVAKSLRDKVLINTKTWRVPRPGDRRAVGDITLGALTEV</sequence>
<evidence type="ECO:0000313" key="1">
    <source>
        <dbReference type="EMBL" id="SFK76602.1"/>
    </source>
</evidence>
<reference evidence="2" key="1">
    <citation type="submission" date="2016-10" db="EMBL/GenBank/DDBJ databases">
        <authorList>
            <person name="Varghese N."/>
            <person name="Submissions S."/>
        </authorList>
    </citation>
    <scope>NUCLEOTIDE SEQUENCE [LARGE SCALE GENOMIC DNA]</scope>
    <source>
        <strain evidence="2">DSM 28453</strain>
    </source>
</reference>